<evidence type="ECO:0000313" key="5">
    <source>
        <dbReference type="EMBL" id="KFI91820.1"/>
    </source>
</evidence>
<proteinExistence type="inferred from homology"/>
<evidence type="ECO:0000256" key="2">
    <source>
        <dbReference type="ARBA" id="ARBA00022448"/>
    </source>
</evidence>
<dbReference type="PANTHER" id="PTHR43649">
    <property type="entry name" value="ARABINOSE-BINDING PROTEIN-RELATED"/>
    <property type="match status" value="1"/>
</dbReference>
<feature type="chain" id="PRO_5039536733" evidence="4">
    <location>
        <begin position="28"/>
        <end position="422"/>
    </location>
</feature>
<reference evidence="5 6" key="1">
    <citation type="submission" date="2014-03" db="EMBL/GenBank/DDBJ databases">
        <title>Genomics of Bifidobacteria.</title>
        <authorList>
            <person name="Ventura M."/>
            <person name="Milani C."/>
            <person name="Lugli G.A."/>
        </authorList>
    </citation>
    <scope>NUCLEOTIDE SEQUENCE [LARGE SCALE GENOMIC DNA]</scope>
    <source>
        <strain evidence="5 6">DSM 23967</strain>
    </source>
</reference>
<dbReference type="InterPro" id="IPR006059">
    <property type="entry name" value="SBP"/>
</dbReference>
<protein>
    <submittedName>
        <fullName evidence="5">ABC transporter, substrate-binding protein</fullName>
    </submittedName>
</protein>
<name>A0A087D8H0_9BIFI</name>
<dbReference type="Proteomes" id="UP000029066">
    <property type="component" value="Unassembled WGS sequence"/>
</dbReference>
<dbReference type="AlphaFoldDB" id="A0A087D8H0"/>
<dbReference type="PROSITE" id="PS01037">
    <property type="entry name" value="SBP_BACTERIAL_1"/>
    <property type="match status" value="1"/>
</dbReference>
<evidence type="ECO:0000313" key="6">
    <source>
        <dbReference type="Proteomes" id="UP000029066"/>
    </source>
</evidence>
<comment type="similarity">
    <text evidence="1">Belongs to the bacterial solute-binding protein 1 family.</text>
</comment>
<dbReference type="Pfam" id="PF01547">
    <property type="entry name" value="SBP_bac_1"/>
    <property type="match status" value="1"/>
</dbReference>
<evidence type="ECO:0000256" key="3">
    <source>
        <dbReference type="ARBA" id="ARBA00022729"/>
    </source>
</evidence>
<dbReference type="RefSeq" id="WP_033891576.1">
    <property type="nucleotide sequence ID" value="NZ_JDUT01000007.1"/>
</dbReference>
<accession>A0A087D8H0</accession>
<gene>
    <name evidence="5" type="ORF">BISA_1108</name>
</gene>
<sequence>MKGFTKKVALKTAVALAAAAAMVVPMAACGSGTAGGSGKTKITFYSYFKDSQIGDVVKGFEKKNPDIKLDIQYGQDPAQYVSTLQTRLAGGKPPTIFNLTMDNRTDVMKSGAAMDLTGEDFLDGIDDTNFALFQQDGKTYGMPVSAWVGAFFYNKDILKKAGYDEFPKTWDEFIEMGKKINDSGSTAFLEDFNTQIAGSFTGLLASYYGEQGKSGDLDEDIWSGKSTFAKDWTPVFQKWEDAAKAGVIPQKSVGLSADQVKQEFVSGNLGVMRSGPWDLPDLEKSGIDFGVAPFPAYSKEDGQWINGGPDQGFAIAAKASDQEKAAAKKFLAYLNSEEGLKAFTTAAGTLSLSSKYTAETPDALKDVVDNYFKTNKFYWVNWPKSPTVMSTEDIAQQQKLVQGQISAKDAAEALDAKWATLK</sequence>
<dbReference type="PANTHER" id="PTHR43649:SF30">
    <property type="entry name" value="ABC TRANSPORTER SUBSTRATE-BINDING PROTEIN"/>
    <property type="match status" value="1"/>
</dbReference>
<dbReference type="GO" id="GO:0055085">
    <property type="term" value="P:transmembrane transport"/>
    <property type="evidence" value="ECO:0007669"/>
    <property type="project" value="InterPro"/>
</dbReference>
<dbReference type="InterPro" id="IPR050490">
    <property type="entry name" value="Bact_solute-bd_prot1"/>
</dbReference>
<evidence type="ECO:0000256" key="1">
    <source>
        <dbReference type="ARBA" id="ARBA00008520"/>
    </source>
</evidence>
<dbReference type="EMBL" id="JGZN01000013">
    <property type="protein sequence ID" value="KFI91820.1"/>
    <property type="molecule type" value="Genomic_DNA"/>
</dbReference>
<dbReference type="InterPro" id="IPR006061">
    <property type="entry name" value="SBP_1_CS"/>
</dbReference>
<dbReference type="STRING" id="1437607.BISA_1108"/>
<keyword evidence="3 4" id="KW-0732">Signal</keyword>
<dbReference type="Gene3D" id="3.40.190.10">
    <property type="entry name" value="Periplasmic binding protein-like II"/>
    <property type="match status" value="2"/>
</dbReference>
<organism evidence="5 6">
    <name type="scientific">Bifidobacterium saguini DSM 23967</name>
    <dbReference type="NCBI Taxonomy" id="1437607"/>
    <lineage>
        <taxon>Bacteria</taxon>
        <taxon>Bacillati</taxon>
        <taxon>Actinomycetota</taxon>
        <taxon>Actinomycetes</taxon>
        <taxon>Bifidobacteriales</taxon>
        <taxon>Bifidobacteriaceae</taxon>
        <taxon>Bifidobacterium</taxon>
    </lineage>
</organism>
<keyword evidence="2" id="KW-0813">Transport</keyword>
<dbReference type="SUPFAM" id="SSF53850">
    <property type="entry name" value="Periplasmic binding protein-like II"/>
    <property type="match status" value="1"/>
</dbReference>
<evidence type="ECO:0000256" key="4">
    <source>
        <dbReference type="SAM" id="SignalP"/>
    </source>
</evidence>
<feature type="signal peptide" evidence="4">
    <location>
        <begin position="1"/>
        <end position="27"/>
    </location>
</feature>
<dbReference type="OrthoDB" id="2060074at2"/>
<comment type="caution">
    <text evidence="5">The sequence shown here is derived from an EMBL/GenBank/DDBJ whole genome shotgun (WGS) entry which is preliminary data.</text>
</comment>